<dbReference type="RefSeq" id="WP_210088768.1">
    <property type="nucleotide sequence ID" value="NZ_JAGGKG010000007.1"/>
</dbReference>
<dbReference type="Pfam" id="PF07009">
    <property type="entry name" value="NusG_II"/>
    <property type="match status" value="1"/>
</dbReference>
<keyword evidence="3" id="KW-1185">Reference proteome</keyword>
<dbReference type="EMBL" id="JAGGKG010000007">
    <property type="protein sequence ID" value="MBP1905124.1"/>
    <property type="molecule type" value="Genomic_DNA"/>
</dbReference>
<evidence type="ECO:0008006" key="4">
    <source>
        <dbReference type="Google" id="ProtNLM"/>
    </source>
</evidence>
<feature type="transmembrane region" description="Helical" evidence="1">
    <location>
        <begin position="6"/>
        <end position="25"/>
    </location>
</feature>
<evidence type="ECO:0000313" key="3">
    <source>
        <dbReference type="Proteomes" id="UP001519272"/>
    </source>
</evidence>
<dbReference type="CDD" id="cd09911">
    <property type="entry name" value="Lin0431_like"/>
    <property type="match status" value="1"/>
</dbReference>
<organism evidence="2 3">
    <name type="scientific">Paenibacillus turicensis</name>
    <dbReference type="NCBI Taxonomy" id="160487"/>
    <lineage>
        <taxon>Bacteria</taxon>
        <taxon>Bacillati</taxon>
        <taxon>Bacillota</taxon>
        <taxon>Bacilli</taxon>
        <taxon>Bacillales</taxon>
        <taxon>Paenibacillaceae</taxon>
        <taxon>Paenibacillus</taxon>
    </lineage>
</organism>
<reference evidence="2 3" key="1">
    <citation type="submission" date="2021-03" db="EMBL/GenBank/DDBJ databases">
        <title>Genomic Encyclopedia of Type Strains, Phase IV (KMG-IV): sequencing the most valuable type-strain genomes for metagenomic binning, comparative biology and taxonomic classification.</title>
        <authorList>
            <person name="Goeker M."/>
        </authorList>
    </citation>
    <scope>NUCLEOTIDE SEQUENCE [LARGE SCALE GENOMIC DNA]</scope>
    <source>
        <strain evidence="2 3">DSM 14349</strain>
    </source>
</reference>
<sequence length="138" mass="15616">MNKLKIGDIIVIGVILLIAGGWMAYQQWEQNSLDSTTTLSAIITVDGKEYEKVPLSQDLQKEIEIKTEYGHNILKVFDHGIQMVYSDCPKQISMQMGFISKPNQVIICLPNRVFVEVVEDKLSLEQDNHIDGYVGFVN</sequence>
<dbReference type="Proteomes" id="UP001519272">
    <property type="component" value="Unassembled WGS sequence"/>
</dbReference>
<keyword evidence="1" id="KW-1133">Transmembrane helix</keyword>
<protein>
    <recommendedName>
        <fullName evidence="4">NusG domain-containing protein</fullName>
    </recommendedName>
</protein>
<dbReference type="InterPro" id="IPR038690">
    <property type="entry name" value="NusG_2_sf"/>
</dbReference>
<keyword evidence="1" id="KW-0472">Membrane</keyword>
<accession>A0ABS4FRB6</accession>
<name>A0ABS4FRB6_9BACL</name>
<dbReference type="Gene3D" id="2.60.320.10">
    <property type="entry name" value="N-utilization substance G protein NusG, insert domain"/>
    <property type="match status" value="1"/>
</dbReference>
<keyword evidence="1" id="KW-0812">Transmembrane</keyword>
<evidence type="ECO:0000313" key="2">
    <source>
        <dbReference type="EMBL" id="MBP1905124.1"/>
    </source>
</evidence>
<evidence type="ECO:0000256" key="1">
    <source>
        <dbReference type="SAM" id="Phobius"/>
    </source>
</evidence>
<proteinExistence type="predicted"/>
<comment type="caution">
    <text evidence="2">The sequence shown here is derived from an EMBL/GenBank/DDBJ whole genome shotgun (WGS) entry which is preliminary data.</text>
</comment>
<gene>
    <name evidence="2" type="ORF">J2Z32_001752</name>
</gene>